<dbReference type="SUPFAM" id="SSF46565">
    <property type="entry name" value="Chaperone J-domain"/>
    <property type="match status" value="1"/>
</dbReference>
<evidence type="ECO:0008006" key="2">
    <source>
        <dbReference type="Google" id="ProtNLM"/>
    </source>
</evidence>
<sequence length="239" mass="26797">MLLAEIEIRHSRAVAPTRRVALGPHWLPTEPAPGYGGILLGGIVAAHLGDVDPELRDEFLGLVDDLEGDRRISQPRLRHRFQTDVVGLDRSRHKLVGQPGEDLFGDVRFELEGNGRPVPQILGAVYAAARLHPDARTGVFAAIRKATRWEDGPGPPLVTYLTDLTDLPPTWWRRFSTDERWALEVLGFGPDEGQPRRDEVLQRFRTLLRESHPDHGAEHEGAGQRILELTEARRILLLP</sequence>
<gene>
    <name evidence="1" type="ORF">AVDCRST_MAG10-3091</name>
</gene>
<proteinExistence type="predicted"/>
<dbReference type="EMBL" id="CADCTB010000189">
    <property type="protein sequence ID" value="CAA9266964.1"/>
    <property type="molecule type" value="Genomic_DNA"/>
</dbReference>
<name>A0A6J4J087_9ACTN</name>
<dbReference type="InterPro" id="IPR036869">
    <property type="entry name" value="J_dom_sf"/>
</dbReference>
<dbReference type="AlphaFoldDB" id="A0A6J4J087"/>
<protein>
    <recommendedName>
        <fullName evidence="2">J domain-containing protein</fullName>
    </recommendedName>
</protein>
<organism evidence="1">
    <name type="scientific">uncultured Acidimicrobiales bacterium</name>
    <dbReference type="NCBI Taxonomy" id="310071"/>
    <lineage>
        <taxon>Bacteria</taxon>
        <taxon>Bacillati</taxon>
        <taxon>Actinomycetota</taxon>
        <taxon>Acidimicrobiia</taxon>
        <taxon>Acidimicrobiales</taxon>
        <taxon>environmental samples</taxon>
    </lineage>
</organism>
<reference evidence="1" key="1">
    <citation type="submission" date="2020-02" db="EMBL/GenBank/DDBJ databases">
        <authorList>
            <person name="Meier V. D."/>
        </authorList>
    </citation>
    <scope>NUCLEOTIDE SEQUENCE</scope>
    <source>
        <strain evidence="1">AVDCRST_MAG10</strain>
    </source>
</reference>
<evidence type="ECO:0000313" key="1">
    <source>
        <dbReference type="EMBL" id="CAA9266964.1"/>
    </source>
</evidence>
<accession>A0A6J4J087</accession>